<comment type="caution">
    <text evidence="2">The sequence shown here is derived from an EMBL/GenBank/DDBJ whole genome shotgun (WGS) entry which is preliminary data.</text>
</comment>
<reference evidence="2 3" key="1">
    <citation type="submission" date="2016-08" db="EMBL/GenBank/DDBJ databases">
        <authorList>
            <person name="Seilhamer J.J."/>
        </authorList>
    </citation>
    <scope>NUCLEOTIDE SEQUENCE [LARGE SCALE GENOMIC DNA]</scope>
    <source>
        <strain evidence="2 3">VC14762</strain>
    </source>
</reference>
<sequence length="89" mass="9518">MRRRSLHGSEVGCGHRVWRRTAGKTTGNCDSSRGAGQRGGPAPRTGRRKGRGRTRGMPGDVVLQRSTNSPGKKNRGGYGPGATTTRGEW</sequence>
<gene>
    <name evidence="2" type="ORF">A8E72_18560</name>
</gene>
<protein>
    <submittedName>
        <fullName evidence="2">Uncharacterized protein</fullName>
    </submittedName>
</protein>
<accession>A0A1V2W2B5</accession>
<dbReference type="AlphaFoldDB" id="A0A1V2W2B5"/>
<evidence type="ECO:0000313" key="3">
    <source>
        <dbReference type="Proteomes" id="UP000188543"/>
    </source>
</evidence>
<proteinExistence type="predicted"/>
<feature type="region of interest" description="Disordered" evidence="1">
    <location>
        <begin position="1"/>
        <end position="89"/>
    </location>
</feature>
<dbReference type="Proteomes" id="UP000188543">
    <property type="component" value="Unassembled WGS sequence"/>
</dbReference>
<name>A0A1V2W2B5_9BURK</name>
<evidence type="ECO:0000313" key="2">
    <source>
        <dbReference type="EMBL" id="ONU84368.1"/>
    </source>
</evidence>
<evidence type="ECO:0000256" key="1">
    <source>
        <dbReference type="SAM" id="MobiDB-lite"/>
    </source>
</evidence>
<organism evidence="2 3">
    <name type="scientific">Burkholderia cenocepacia</name>
    <dbReference type="NCBI Taxonomy" id="95486"/>
    <lineage>
        <taxon>Bacteria</taxon>
        <taxon>Pseudomonadati</taxon>
        <taxon>Pseudomonadota</taxon>
        <taxon>Betaproteobacteria</taxon>
        <taxon>Burkholderiales</taxon>
        <taxon>Burkholderiaceae</taxon>
        <taxon>Burkholderia</taxon>
        <taxon>Burkholderia cepacia complex</taxon>
    </lineage>
</organism>
<dbReference type="EMBL" id="MUTJ01000056">
    <property type="protein sequence ID" value="ONU84368.1"/>
    <property type="molecule type" value="Genomic_DNA"/>
</dbReference>
<feature type="compositionally biased region" description="Basic residues" evidence="1">
    <location>
        <begin position="45"/>
        <end position="54"/>
    </location>
</feature>